<dbReference type="Gene3D" id="3.40.190.10">
    <property type="entry name" value="Periplasmic binding protein-like II"/>
    <property type="match status" value="2"/>
</dbReference>
<dbReference type="Proteomes" id="UP000019092">
    <property type="component" value="Chromosome"/>
</dbReference>
<evidence type="ECO:0000256" key="1">
    <source>
        <dbReference type="ARBA" id="ARBA00022729"/>
    </source>
</evidence>
<organism evidence="2 3">
    <name type="scientific">Bibersteinia trehalosi USDA-ARS-USMARC-189</name>
    <dbReference type="NCBI Taxonomy" id="1263831"/>
    <lineage>
        <taxon>Bacteria</taxon>
        <taxon>Pseudomonadati</taxon>
        <taxon>Pseudomonadota</taxon>
        <taxon>Gammaproteobacteria</taxon>
        <taxon>Pasteurellales</taxon>
        <taxon>Pasteurellaceae</taxon>
        <taxon>Bibersteinia</taxon>
    </lineage>
</organism>
<protein>
    <submittedName>
        <fullName evidence="2">Extracellular solute-binding protein family 1</fullName>
    </submittedName>
</protein>
<dbReference type="PIRSF" id="PIRSF002825">
    <property type="entry name" value="CfbpA"/>
    <property type="match status" value="1"/>
</dbReference>
<accession>A0ABM5PHL8</accession>
<dbReference type="EMBL" id="CP006955">
    <property type="protein sequence ID" value="AHG85232.1"/>
    <property type="molecule type" value="Genomic_DNA"/>
</dbReference>
<keyword evidence="1" id="KW-0732">Signal</keyword>
<evidence type="ECO:0000313" key="3">
    <source>
        <dbReference type="Proteomes" id="UP000019092"/>
    </source>
</evidence>
<dbReference type="CDD" id="cd13547">
    <property type="entry name" value="PBP2_Fbp_like_2"/>
    <property type="match status" value="1"/>
</dbReference>
<proteinExistence type="predicted"/>
<name>A0ABM5PHL8_BIBTR</name>
<dbReference type="InterPro" id="IPR026045">
    <property type="entry name" value="Ferric-bd"/>
</dbReference>
<dbReference type="PANTHER" id="PTHR30006">
    <property type="entry name" value="THIAMINE-BINDING PERIPLASMIC PROTEIN-RELATED"/>
    <property type="match status" value="1"/>
</dbReference>
<dbReference type="Pfam" id="PF13343">
    <property type="entry name" value="SBP_bac_6"/>
    <property type="match status" value="1"/>
</dbReference>
<evidence type="ECO:0000313" key="2">
    <source>
        <dbReference type="EMBL" id="AHG85232.1"/>
    </source>
</evidence>
<dbReference type="PANTHER" id="PTHR30006:SF2">
    <property type="entry name" value="ABC TRANSPORTER SUBSTRATE-BINDING PROTEIN"/>
    <property type="match status" value="1"/>
</dbReference>
<keyword evidence="3" id="KW-1185">Reference proteome</keyword>
<sequence>MMLQISFLMKYFLVLIPIEKEFIMNKKISSLVMALGLGVSIAGFASANENLIVYTSMKESLIGALKTKFAEKHPEVAMDYQSAGAGKLMAKIAAEKESGKIMADIIWTSEVPDFFKMKENGMLEPYISKEVENIVNPLPDFDGSFTPIRLGTLGLAYNTRFVKNPPSEWADILGKEYKGAFGIANPALSGTSYMSVALLKSTFGWEFFEQIKANKGKVGKGSGQVVDDTASGDLLASLAVDYITNDKIKKGAQLKLVYPKEMLVIPSPAAIFKGTKNLTAAQKFVDFLLSDDAQKIVANEGTLPVRKGVAVMDGMPSVEDAMQRAIPIDYNAILNEKEETVKKFSQILQNRN</sequence>
<reference evidence="2 3" key="1">
    <citation type="submission" date="2013-12" db="EMBL/GenBank/DDBJ databases">
        <title>Annotation of the Bibersteinia trehalosi USDA-ARS-USMARC-189 complete genome.</title>
        <authorList>
            <person name="Harhay G.P."/>
            <person name="McVey S."/>
            <person name="Clawson M.L."/>
            <person name="Bono J."/>
            <person name="Heaton M.P."/>
            <person name="Chitko-Mckown C.G."/>
            <person name="Harhay D.M."/>
            <person name="Smith T.P.L."/>
        </authorList>
    </citation>
    <scope>NUCLEOTIDE SEQUENCE [LARGE SCALE GENOMIC DNA]</scope>
    <source>
        <strain evidence="2 3">USDA-ARS-USMARC-189</strain>
    </source>
</reference>
<gene>
    <name evidence="2" type="ORF">F543_23780</name>
</gene>
<dbReference type="SUPFAM" id="SSF53850">
    <property type="entry name" value="Periplasmic binding protein-like II"/>
    <property type="match status" value="1"/>
</dbReference>